<dbReference type="GO" id="GO:0031012">
    <property type="term" value="C:extracellular matrix"/>
    <property type="evidence" value="ECO:0007669"/>
    <property type="project" value="TreeGrafter"/>
</dbReference>
<evidence type="ECO:0000313" key="2">
    <source>
        <dbReference type="EMBL" id="XCP97003.1"/>
    </source>
</evidence>
<organism evidence="2">
    <name type="scientific">Paenibacillus sp. AN1007</name>
    <dbReference type="NCBI Taxonomy" id="3151385"/>
    <lineage>
        <taxon>Bacteria</taxon>
        <taxon>Bacillati</taxon>
        <taxon>Bacillota</taxon>
        <taxon>Bacilli</taxon>
        <taxon>Bacillales</taxon>
        <taxon>Paenibacillaceae</taxon>
        <taxon>Paenibacillus</taxon>
    </lineage>
</organism>
<dbReference type="RefSeq" id="WP_366295551.1">
    <property type="nucleotide sequence ID" value="NZ_CP159992.1"/>
</dbReference>
<dbReference type="GO" id="GO:0030020">
    <property type="term" value="F:extracellular matrix structural constituent conferring tensile strength"/>
    <property type="evidence" value="ECO:0007669"/>
    <property type="project" value="TreeGrafter"/>
</dbReference>
<dbReference type="PANTHER" id="PTHR24023">
    <property type="entry name" value="COLLAGEN ALPHA"/>
    <property type="match status" value="1"/>
</dbReference>
<evidence type="ECO:0000256" key="1">
    <source>
        <dbReference type="SAM" id="MobiDB-lite"/>
    </source>
</evidence>
<dbReference type="Pfam" id="PF01391">
    <property type="entry name" value="Collagen"/>
    <property type="match status" value="1"/>
</dbReference>
<dbReference type="InterPro" id="IPR008983">
    <property type="entry name" value="Tumour_necrosis_fac-like_dom"/>
</dbReference>
<feature type="compositionally biased region" description="Low complexity" evidence="1">
    <location>
        <begin position="99"/>
        <end position="165"/>
    </location>
</feature>
<dbReference type="PANTHER" id="PTHR24023:SF1095">
    <property type="entry name" value="EGF-LIKE DOMAIN-CONTAINING PROTEIN"/>
    <property type="match status" value="1"/>
</dbReference>
<dbReference type="AlphaFoldDB" id="A0AAU8NKF5"/>
<accession>A0AAU8NKF5</accession>
<name>A0AAU8NKF5_9BACL</name>
<keyword evidence="2" id="KW-0176">Collagen</keyword>
<dbReference type="InterPro" id="IPR008160">
    <property type="entry name" value="Collagen"/>
</dbReference>
<protein>
    <submittedName>
        <fullName evidence="2">Collagen-like protein</fullName>
    </submittedName>
</protein>
<dbReference type="InterPro" id="IPR050149">
    <property type="entry name" value="Collagen_superfamily"/>
</dbReference>
<dbReference type="Gene3D" id="2.60.120.40">
    <property type="match status" value="1"/>
</dbReference>
<dbReference type="GO" id="GO:0030198">
    <property type="term" value="P:extracellular matrix organization"/>
    <property type="evidence" value="ECO:0007669"/>
    <property type="project" value="TreeGrafter"/>
</dbReference>
<dbReference type="EMBL" id="CP159992">
    <property type="protein sequence ID" value="XCP97003.1"/>
    <property type="molecule type" value="Genomic_DNA"/>
</dbReference>
<reference evidence="2" key="1">
    <citation type="submission" date="2024-05" db="EMBL/GenBank/DDBJ databases">
        <title>Draft genome assemblies of 36 bacteria isolated from hibernating arctic ground squirrels.</title>
        <authorList>
            <person name="McKee H."/>
            <person name="Mullen L."/>
            <person name="Drown D.M."/>
            <person name="Duddleston K.N."/>
        </authorList>
    </citation>
    <scope>NUCLEOTIDE SEQUENCE</scope>
    <source>
        <strain evidence="2">AN1007</strain>
    </source>
</reference>
<sequence>MSHSEMKKRWKKKRGMVYPCKVKCKAKKNGRRTKIIRKMVQVKCPPPEVNISTPTVIGPTGAQGLQGIPGIQGIQGNRGTQGATGPTGPAGGPPGPQGPQGQPGPAGAVGAQGPVGPAGPAGAQGIPGEAGSVGPQGPQGNPGPAGAIGPQGVPGPTGATGAAGPTGATGAAGAAGAAGPTGATGAIGAAGAAGPTGATGAAGAVGAVGPTGATGVAGATGATGATGGVLGFADFFALMPPDNATTVAPGTDVSFPQDGPTSGTTIARTGVSSFNLAAIGTYQILFQVSIDEAGQLILTLNGADLAATVVGRATGTSQIVGIALVQTTVINSILTVRNPAGNATALTITPLAGGTRPVSAHLVITQLA</sequence>
<gene>
    <name evidence="2" type="ORF">ABXS70_09985</name>
</gene>
<feature type="region of interest" description="Disordered" evidence="1">
    <location>
        <begin position="60"/>
        <end position="165"/>
    </location>
</feature>
<feature type="compositionally biased region" description="Low complexity" evidence="1">
    <location>
        <begin position="62"/>
        <end position="87"/>
    </location>
</feature>
<proteinExistence type="predicted"/>
<dbReference type="GO" id="GO:0005615">
    <property type="term" value="C:extracellular space"/>
    <property type="evidence" value="ECO:0007669"/>
    <property type="project" value="TreeGrafter"/>
</dbReference>